<keyword evidence="2" id="KW-1185">Reference proteome</keyword>
<evidence type="ECO:0000313" key="2">
    <source>
        <dbReference type="Proteomes" id="UP000576209"/>
    </source>
</evidence>
<evidence type="ECO:0008006" key="3">
    <source>
        <dbReference type="Google" id="ProtNLM"/>
    </source>
</evidence>
<organism evidence="1 2">
    <name type="scientific">Neolewinella aquimaris</name>
    <dbReference type="NCBI Taxonomy" id="1835722"/>
    <lineage>
        <taxon>Bacteria</taxon>
        <taxon>Pseudomonadati</taxon>
        <taxon>Bacteroidota</taxon>
        <taxon>Saprospiria</taxon>
        <taxon>Saprospirales</taxon>
        <taxon>Lewinellaceae</taxon>
        <taxon>Neolewinella</taxon>
    </lineage>
</organism>
<sequence length="180" mass="19939">MSKYLLFPLIVGTLLFSGCGKEEEEGEYVITEADMVGTWNVDVFESTYNVSGIFLGSDVDDDGTSSISNSALRVQLLEDGSWISSGDYSLTVTTESESETTEQVGIGEGNWSFRRDTLFLDGMINHGGNGRFETPQECTITSFTKDRELGLKTRIDQTDSNADYGITLRTRADWNILLVR</sequence>
<name>A0A840E9Z6_9BACT</name>
<dbReference type="AlphaFoldDB" id="A0A840E9Z6"/>
<gene>
    <name evidence="1" type="ORF">GGR28_003009</name>
</gene>
<dbReference type="EMBL" id="JACIFF010000008">
    <property type="protein sequence ID" value="MBB4080375.1"/>
    <property type="molecule type" value="Genomic_DNA"/>
</dbReference>
<dbReference type="PROSITE" id="PS51257">
    <property type="entry name" value="PROKAR_LIPOPROTEIN"/>
    <property type="match status" value="1"/>
</dbReference>
<reference evidence="1 2" key="1">
    <citation type="submission" date="2020-08" db="EMBL/GenBank/DDBJ databases">
        <title>Genomic Encyclopedia of Type Strains, Phase IV (KMG-IV): sequencing the most valuable type-strain genomes for metagenomic binning, comparative biology and taxonomic classification.</title>
        <authorList>
            <person name="Goeker M."/>
        </authorList>
    </citation>
    <scope>NUCLEOTIDE SEQUENCE [LARGE SCALE GENOMIC DNA]</scope>
    <source>
        <strain evidence="1 2">DSM 105137</strain>
    </source>
</reference>
<dbReference type="RefSeq" id="WP_183496615.1">
    <property type="nucleotide sequence ID" value="NZ_JACIFF010000008.1"/>
</dbReference>
<comment type="caution">
    <text evidence="1">The sequence shown here is derived from an EMBL/GenBank/DDBJ whole genome shotgun (WGS) entry which is preliminary data.</text>
</comment>
<proteinExistence type="predicted"/>
<evidence type="ECO:0000313" key="1">
    <source>
        <dbReference type="EMBL" id="MBB4080375.1"/>
    </source>
</evidence>
<dbReference type="Proteomes" id="UP000576209">
    <property type="component" value="Unassembled WGS sequence"/>
</dbReference>
<protein>
    <recommendedName>
        <fullName evidence="3">Lipocalin-like domain-containing protein</fullName>
    </recommendedName>
</protein>
<accession>A0A840E9Z6</accession>